<dbReference type="GO" id="GO:0005509">
    <property type="term" value="F:calcium ion binding"/>
    <property type="evidence" value="ECO:0007669"/>
    <property type="project" value="InterPro"/>
</dbReference>
<feature type="domain" description="EF-hand" evidence="5">
    <location>
        <begin position="96"/>
        <end position="131"/>
    </location>
</feature>
<dbReference type="GO" id="GO:0070390">
    <property type="term" value="C:transcription export complex 2"/>
    <property type="evidence" value="ECO:0007669"/>
    <property type="project" value="Ensembl"/>
</dbReference>
<protein>
    <submittedName>
        <fullName evidence="6">Centrin 2</fullName>
    </submittedName>
</protein>
<dbReference type="FunFam" id="1.10.238.10:FF:000062">
    <property type="entry name" value="Centrin 2"/>
    <property type="match status" value="1"/>
</dbReference>
<dbReference type="Pfam" id="PF13499">
    <property type="entry name" value="EF-hand_7"/>
    <property type="match status" value="1"/>
</dbReference>
<dbReference type="GO" id="GO:0005813">
    <property type="term" value="C:centrosome"/>
    <property type="evidence" value="ECO:0007669"/>
    <property type="project" value="Ensembl"/>
</dbReference>
<organism evidence="6 7">
    <name type="scientific">Ursus americanus</name>
    <name type="common">American black bear</name>
    <name type="synonym">Euarctos americanus</name>
    <dbReference type="NCBI Taxonomy" id="9643"/>
    <lineage>
        <taxon>Eukaryota</taxon>
        <taxon>Metazoa</taxon>
        <taxon>Chordata</taxon>
        <taxon>Craniata</taxon>
        <taxon>Vertebrata</taxon>
        <taxon>Euteleostomi</taxon>
        <taxon>Mammalia</taxon>
        <taxon>Eutheria</taxon>
        <taxon>Laurasiatheria</taxon>
        <taxon>Carnivora</taxon>
        <taxon>Caniformia</taxon>
        <taxon>Ursidae</taxon>
        <taxon>Ursus</taxon>
    </lineage>
</organism>
<dbReference type="InterPro" id="IPR011992">
    <property type="entry name" value="EF-hand-dom_pair"/>
</dbReference>
<dbReference type="SMART" id="SM00054">
    <property type="entry name" value="EFh"/>
    <property type="match status" value="3"/>
</dbReference>
<gene>
    <name evidence="6" type="primary">CETN2</name>
</gene>
<evidence type="ECO:0000259" key="5">
    <source>
        <dbReference type="PROSITE" id="PS50222"/>
    </source>
</evidence>
<dbReference type="Proteomes" id="UP000291022">
    <property type="component" value="Unassembled WGS sequence"/>
</dbReference>
<evidence type="ECO:0000256" key="3">
    <source>
        <dbReference type="ARBA" id="ARBA00022837"/>
    </source>
</evidence>
<keyword evidence="7" id="KW-1185">Reference proteome</keyword>
<dbReference type="STRING" id="9643.ENSUAMP00000020759"/>
<sequence>MGSGAARGGRWERRRVSVFVGCRNNGPRSPSAMASNFKKASMASSAQRKRMSPKPELTEEQKQEIREAFDLFDADGTGTIDVKELKVAMRALGFEPKKEEIKKMISEIDKEGTGKMNFSDFLTVMTQKMSEKDTKEEILKAFKLFDDDETGKISFKNLKRVAKELGENLTDEELQVCKASDQSSVPAWSPCVTFLSCIFCDVSPTVKGKRGTREPLLTT</sequence>
<evidence type="ECO:0000313" key="7">
    <source>
        <dbReference type="Proteomes" id="UP000291022"/>
    </source>
</evidence>
<dbReference type="PROSITE" id="PS00018">
    <property type="entry name" value="EF_HAND_1"/>
    <property type="match status" value="1"/>
</dbReference>
<keyword evidence="3" id="KW-0106">Calcium</keyword>
<dbReference type="Pfam" id="PF13405">
    <property type="entry name" value="EF-hand_6"/>
    <property type="match status" value="1"/>
</dbReference>
<dbReference type="InterPro" id="IPR018247">
    <property type="entry name" value="EF_Hand_1_Ca_BS"/>
</dbReference>
<reference evidence="6" key="2">
    <citation type="submission" date="2025-08" db="UniProtKB">
        <authorList>
            <consortium name="Ensembl"/>
        </authorList>
    </citation>
    <scope>IDENTIFICATION</scope>
</reference>
<dbReference type="GO" id="GO:0007099">
    <property type="term" value="P:centriole replication"/>
    <property type="evidence" value="ECO:0007669"/>
    <property type="project" value="Ensembl"/>
</dbReference>
<evidence type="ECO:0000256" key="1">
    <source>
        <dbReference type="ARBA" id="ARBA00022723"/>
    </source>
</evidence>
<proteinExistence type="predicted"/>
<dbReference type="FunFam" id="1.10.238.10:FF:000070">
    <property type="entry name" value="Centrin-1"/>
    <property type="match status" value="1"/>
</dbReference>
<dbReference type="GO" id="GO:0005814">
    <property type="term" value="C:centriole"/>
    <property type="evidence" value="ECO:0007669"/>
    <property type="project" value="Ensembl"/>
</dbReference>
<accession>A0A452RNI5</accession>
<feature type="domain" description="EF-hand" evidence="5">
    <location>
        <begin position="60"/>
        <end position="95"/>
    </location>
</feature>
<dbReference type="PROSITE" id="PS50222">
    <property type="entry name" value="EF_HAND_2"/>
    <property type="match status" value="3"/>
</dbReference>
<evidence type="ECO:0000313" key="6">
    <source>
        <dbReference type="Ensembl" id="ENSUAMP00000020759.1"/>
    </source>
</evidence>
<dbReference type="InterPro" id="IPR002048">
    <property type="entry name" value="EF_hand_dom"/>
</dbReference>
<dbReference type="SUPFAM" id="SSF47473">
    <property type="entry name" value="EF-hand"/>
    <property type="match status" value="1"/>
</dbReference>
<name>A0A452RNI5_URSAM</name>
<dbReference type="Ensembl" id="ENSUAMT00000023204.1">
    <property type="protein sequence ID" value="ENSUAMP00000020759.1"/>
    <property type="gene ID" value="ENSUAMG00000016332.1"/>
</dbReference>
<dbReference type="GO" id="GO:0071942">
    <property type="term" value="C:XPC complex"/>
    <property type="evidence" value="ECO:0007669"/>
    <property type="project" value="Ensembl"/>
</dbReference>
<evidence type="ECO:0000256" key="2">
    <source>
        <dbReference type="ARBA" id="ARBA00022737"/>
    </source>
</evidence>
<reference evidence="7" key="1">
    <citation type="submission" date="2016-06" db="EMBL/GenBank/DDBJ databases">
        <title>De novo assembly and RNA-Seq shows season-dependent expression and editing in black bear kidneys.</title>
        <authorList>
            <person name="Korstanje R."/>
            <person name="Srivastava A."/>
            <person name="Sarsani V.K."/>
            <person name="Sheehan S.M."/>
            <person name="Seger R.L."/>
            <person name="Barter M.E."/>
            <person name="Lindqvist C."/>
            <person name="Brody L.C."/>
            <person name="Mullikin J.C."/>
        </authorList>
    </citation>
    <scope>NUCLEOTIDE SEQUENCE [LARGE SCALE GENOMIC DNA]</scope>
</reference>
<dbReference type="AlphaFoldDB" id="A0A452RNI5"/>
<dbReference type="GeneTree" id="ENSGT00940000155935"/>
<dbReference type="GO" id="GO:0006289">
    <property type="term" value="P:nucleotide-excision repair"/>
    <property type="evidence" value="ECO:0007669"/>
    <property type="project" value="Ensembl"/>
</dbReference>
<keyword evidence="1" id="KW-0479">Metal-binding</keyword>
<dbReference type="GO" id="GO:0032465">
    <property type="term" value="P:regulation of cytokinesis"/>
    <property type="evidence" value="ECO:0007669"/>
    <property type="project" value="Ensembl"/>
</dbReference>
<feature type="region of interest" description="Disordered" evidence="4">
    <location>
        <begin position="21"/>
        <end position="61"/>
    </location>
</feature>
<dbReference type="InterPro" id="IPR050145">
    <property type="entry name" value="Centrin_CML-like"/>
</dbReference>
<dbReference type="GO" id="GO:0044615">
    <property type="term" value="C:nuclear pore nuclear basket"/>
    <property type="evidence" value="ECO:0007669"/>
    <property type="project" value="Ensembl"/>
</dbReference>
<dbReference type="Gene3D" id="1.10.238.10">
    <property type="entry name" value="EF-hand"/>
    <property type="match status" value="2"/>
</dbReference>
<feature type="domain" description="EF-hand" evidence="5">
    <location>
        <begin position="133"/>
        <end position="168"/>
    </location>
</feature>
<evidence type="ECO:0000256" key="4">
    <source>
        <dbReference type="SAM" id="MobiDB-lite"/>
    </source>
</evidence>
<dbReference type="CDD" id="cd00051">
    <property type="entry name" value="EFh"/>
    <property type="match status" value="2"/>
</dbReference>
<dbReference type="PANTHER" id="PTHR23050">
    <property type="entry name" value="CALCIUM BINDING PROTEIN"/>
    <property type="match status" value="1"/>
</dbReference>
<reference evidence="6" key="3">
    <citation type="submission" date="2025-09" db="UniProtKB">
        <authorList>
            <consortium name="Ensembl"/>
        </authorList>
    </citation>
    <scope>IDENTIFICATION</scope>
</reference>
<keyword evidence="2" id="KW-0677">Repeat</keyword>